<dbReference type="EMBL" id="CAUYUJ010019616">
    <property type="protein sequence ID" value="CAK0892481.1"/>
    <property type="molecule type" value="Genomic_DNA"/>
</dbReference>
<comment type="similarity">
    <text evidence="1">Belongs to the 5'-3' exonuclease family.</text>
</comment>
<dbReference type="Gene3D" id="3.40.50.12390">
    <property type="match status" value="2"/>
</dbReference>
<accession>A0ABN9WZU5</accession>
<comment type="caution">
    <text evidence="4">The sequence shown here is derived from an EMBL/GenBank/DDBJ whole genome shotgun (WGS) entry which is preliminary data.</text>
</comment>
<feature type="domain" description="Xrn1 N-terminal" evidence="3">
    <location>
        <begin position="23"/>
        <end position="229"/>
    </location>
</feature>
<dbReference type="PANTHER" id="PTHR12341">
    <property type="entry name" value="5'-&gt;3' EXORIBONUCLEASE"/>
    <property type="match status" value="1"/>
</dbReference>
<dbReference type="Pfam" id="PF03159">
    <property type="entry name" value="XRN_N"/>
    <property type="match status" value="1"/>
</dbReference>
<sequence>MSAVTFCGSGGLERPLAPRLTCMGIPKYHKWLTERYPDAFSEAQGEWADHVYVDINAQLHDVMRHAVNLEGFYSHLFSKLDGLFRAVAPSRSVFLAVDGPASCAKCLTQRQRRRAHAQKDSRHKKGGKGKGKAQGSGLSNNMLTPGVPFMAELTSALEYYVASRMGPRGPFERCEFATVSGACAVGEGEHKIVSQMLRNAGSLGEGAAPESHVIFSGDADIFLLSLVQSSCRRVRVVSERPDEAGKKGGGGVKRRHGMMLQVWDAEALAEYLHQDTVARAPP</sequence>
<reference evidence="4" key="1">
    <citation type="submission" date="2023-10" db="EMBL/GenBank/DDBJ databases">
        <authorList>
            <person name="Chen Y."/>
            <person name="Shah S."/>
            <person name="Dougan E. K."/>
            <person name="Thang M."/>
            <person name="Chan C."/>
        </authorList>
    </citation>
    <scope>NUCLEOTIDE SEQUENCE [LARGE SCALE GENOMIC DNA]</scope>
</reference>
<evidence type="ECO:0000313" key="4">
    <source>
        <dbReference type="EMBL" id="CAK0892481.1"/>
    </source>
</evidence>
<evidence type="ECO:0000259" key="3">
    <source>
        <dbReference type="Pfam" id="PF03159"/>
    </source>
</evidence>
<evidence type="ECO:0000256" key="1">
    <source>
        <dbReference type="ARBA" id="ARBA00038299"/>
    </source>
</evidence>
<proteinExistence type="inferred from homology"/>
<dbReference type="InterPro" id="IPR027073">
    <property type="entry name" value="5_3_exoribonuclease"/>
</dbReference>
<feature type="region of interest" description="Disordered" evidence="2">
    <location>
        <begin position="110"/>
        <end position="139"/>
    </location>
</feature>
<evidence type="ECO:0000313" key="5">
    <source>
        <dbReference type="Proteomes" id="UP001189429"/>
    </source>
</evidence>
<feature type="compositionally biased region" description="Basic residues" evidence="2">
    <location>
        <begin position="110"/>
        <end position="131"/>
    </location>
</feature>
<protein>
    <recommendedName>
        <fullName evidence="3">Xrn1 N-terminal domain-containing protein</fullName>
    </recommendedName>
</protein>
<keyword evidence="5" id="KW-1185">Reference proteome</keyword>
<dbReference type="InterPro" id="IPR004859">
    <property type="entry name" value="Xrn1_N"/>
</dbReference>
<evidence type="ECO:0000256" key="2">
    <source>
        <dbReference type="SAM" id="MobiDB-lite"/>
    </source>
</evidence>
<dbReference type="PANTHER" id="PTHR12341:SF7">
    <property type="entry name" value="5'-3' EXORIBONUCLEASE 1"/>
    <property type="match status" value="1"/>
</dbReference>
<organism evidence="4 5">
    <name type="scientific">Prorocentrum cordatum</name>
    <dbReference type="NCBI Taxonomy" id="2364126"/>
    <lineage>
        <taxon>Eukaryota</taxon>
        <taxon>Sar</taxon>
        <taxon>Alveolata</taxon>
        <taxon>Dinophyceae</taxon>
        <taxon>Prorocentrales</taxon>
        <taxon>Prorocentraceae</taxon>
        <taxon>Prorocentrum</taxon>
    </lineage>
</organism>
<gene>
    <name evidence="4" type="ORF">PCOR1329_LOCUS72131</name>
</gene>
<name>A0ABN9WZU5_9DINO</name>
<dbReference type="Proteomes" id="UP001189429">
    <property type="component" value="Unassembled WGS sequence"/>
</dbReference>